<keyword evidence="13" id="KW-0325">Glycoprotein</keyword>
<evidence type="ECO:0000256" key="7">
    <source>
        <dbReference type="ARBA" id="ARBA00022692"/>
    </source>
</evidence>
<comment type="caution">
    <text evidence="20">The sequence shown here is derived from an EMBL/GenBank/DDBJ whole genome shotgun (WGS) entry which is preliminary data.</text>
</comment>
<feature type="region of interest" description="Disordered" evidence="17">
    <location>
        <begin position="74"/>
        <end position="167"/>
    </location>
</feature>
<dbReference type="FunFam" id="1.10.287.70:FF:000093">
    <property type="entry name" value="Calcium channel subunit Cch1"/>
    <property type="match status" value="1"/>
</dbReference>
<feature type="transmembrane region" description="Helical" evidence="18">
    <location>
        <begin position="514"/>
        <end position="537"/>
    </location>
</feature>
<gene>
    <name evidence="20" type="ORF">INT47_009709</name>
</gene>
<keyword evidence="11" id="KW-0406">Ion transport</keyword>
<feature type="transmembrane region" description="Helical" evidence="18">
    <location>
        <begin position="1150"/>
        <end position="1168"/>
    </location>
</feature>
<sequence>MPNSGGQPDINGNKRQADASMSPIPQIVLTEPTSSSLIEPTNVSLRQTTAALPLTKDLLQRKNKLDRLLIQKEKNSQQQDYFSPSSAVTAGLGISTPNDRLSGLRSRRINSSRISHSNRSEPEKSQHHSEWSYDLDAFKSSTSGSSKGKNNKNAATSISGSSNRNSVSMRAYSANHRYMDKQSEKLNPNYERPDQHLLKSDNKSKYYLLDLLYHAVIRVVHSRAPEAKNVSKQENFDFSQQEEHVNILKPDSPKFSLSNEKTQQLSASPNLINHSNRNSNRFSWLSVNTSIDGKSIDYESTIEKKLSLHEAPLIIPPPKPSSSSWEPLMPNPLQGNSLYIFTPNNKFRTFVWKTIRNSFKISCAPITSNEQKTVFGAQWTHYPIFFIQSIYTIEVIGKIISYGLVLPPTSTPPSLWTYLRSKLLRVQQDSNPNENETASKLEFIRHHRAYLNSFGNVLDAISVLSYWVDFVFMIYGYHYISLFKSLGALRPIHLLSILPGTAVILKSLETSWDILLAVSGLIFFFLLLFALFGLISFQGIFSRRCYYTGADNALQLVEPARFCSGYMNGSTITGAYNLETGETSYPGYHGFICNAGQICMEDPVNNPQSGFVNFDNIFFSLLSVYTFVSLELWTDLMYQTQDADSTVAALYYCLGVYILAFVLTFLLFAVITSAFARVRAVSSVSAFTAKKKGYPVLRDAEGLDDEATWMFDNPPEELGRGMTRVKLRWWIVRLVKSRTFFYFGGFLVLFDMVFMCLRSFYASEHLLELIDNAETSFTFVFAVEIILRTVGAASWMNFWSTKRNLFDLFLVISTCVIQLPMIQDSWVYKYLTIFQILRMYRLFICIPRVRSLLSAALGTGESVLYVMVFLVLATALCATVFMQMFGGDYGDVLDISESGNRFDTFWESFVSLIVVYTSETWTAVLYNAMASQTGQGSIYAAIALSFYFAFGRYIMSGLYIAVVLENFELSDDYIRHYQIKDFIHRHRFKDTDRTETILLKLFRPFYYHNENKTVQIPKLPANLTAPLTQADLTELLTDLPKTKPNREELKTPTWIERKITVLYSKLRQRIPFLQKKTSIKAAPINPFMQDAEEAPEDYDIIAAEENREAVRESTPVVSSLFLFSTRSRVRYWCKQLVGSSDNGQAEKQNLFNWIVMACVFVSILMVILDEPSTRLIRKDTLKQETYNTIEIALSVVFLLELAIRIIADGFLLTPNAYLRNHWNQLDICVIVLNIITIFMGSDEAPRGLSTFRSLRILRLIRYFNGVRDIFVSLFYAFPLMLDALIFTFLVLIPFSIYGVNIFGGLMWLCNDDSVLTRGECIGEYYNNISSDDDIEVNMWIPRVWQNPENGFYSYDNFPSALQHLFSLTSTEGWVDSLFSAMSTPDDPDYQPQFNWGPKAVYHSIFYIVFMIISQGTIQLFVGVIIEKFKERSGITTLTTAQRQYCDLQRLLANVKPTIKVLKPKTKIGRFCHDLVIEKHGKFNRFMMTIICLNIIAIASEFKNEPTWLQETQDYLYLVFTIVYVVECIIKLLGLGWKKWIRSKWNWFDCLIATSALFLLILRFALPDLWTLRVERYCLVLAAFRLGEGIDSLQTLYHTIAKSMPSIIQVSAVFMVSMCLFAMLFMEFFGLTKYGVYGTAHTNFRDYGNALLLLVRATTGEAWNAIIVDYTVTYPNCIASSNYLEDDCGSPFWAYFLFNVFYIVCTHIFMNLFTAVIISNFEYAYETRTRFTNITKADLRMFKHAWADIDTQGTGYIQKEDVAKLLRKMTGRFTFKIYDDSFSIENLTNLGKRSKTGEKSISASASPRSPGVKSGYSSGYSNAVLDVDIKAMNKCLSKLDVEATRKKRLEYNLYYKEILRTETSRGIPFASVLTIMSYRFINISTSLRLDPLIARLEKIEQLTQEYHLEKAAGFFISQIKKRRFIKQLWKKRDEDEVKKLGVTNSSHFEFGSPSSQMDSPINFLNKPKERQKKSSANVPRIVIDNVSGVTPQSSPMTTGTASIPVSPMSTSSMDNQYDPTYSGGGYSLAVAPGTSSIPSSPMTDFEASGRLGNGLSPYSPFPNLSPASRQNWLLIDGNGEMPIDISDGLMESMNHSIWSDMLRDETDL</sequence>
<keyword evidence="14" id="KW-0407">Ion channel</keyword>
<dbReference type="SUPFAM" id="SSF81324">
    <property type="entry name" value="Voltage-gated potassium channels"/>
    <property type="match status" value="4"/>
</dbReference>
<evidence type="ECO:0000256" key="9">
    <source>
        <dbReference type="ARBA" id="ARBA00022882"/>
    </source>
</evidence>
<dbReference type="InterPro" id="IPR002048">
    <property type="entry name" value="EF_hand_dom"/>
</dbReference>
<evidence type="ECO:0000256" key="3">
    <source>
        <dbReference type="ARBA" id="ARBA00022475"/>
    </source>
</evidence>
<feature type="transmembrane region" description="Helical" evidence="18">
    <location>
        <begin position="740"/>
        <end position="761"/>
    </location>
</feature>
<evidence type="ECO:0000256" key="16">
    <source>
        <dbReference type="ARBA" id="ARBA00067459"/>
    </source>
</evidence>
<dbReference type="InterPro" id="IPR027359">
    <property type="entry name" value="Volt_channel_dom_sf"/>
</dbReference>
<feature type="transmembrane region" description="Helical" evidence="18">
    <location>
        <begin position="905"/>
        <end position="926"/>
    </location>
</feature>
<dbReference type="Proteomes" id="UP000603453">
    <property type="component" value="Unassembled WGS sequence"/>
</dbReference>
<organism evidence="20 21">
    <name type="scientific">Mucor saturninus</name>
    <dbReference type="NCBI Taxonomy" id="64648"/>
    <lineage>
        <taxon>Eukaryota</taxon>
        <taxon>Fungi</taxon>
        <taxon>Fungi incertae sedis</taxon>
        <taxon>Mucoromycota</taxon>
        <taxon>Mucoromycotina</taxon>
        <taxon>Mucoromycetes</taxon>
        <taxon>Mucorales</taxon>
        <taxon>Mucorineae</taxon>
        <taxon>Mucoraceae</taxon>
        <taxon>Mucor</taxon>
    </lineage>
</organism>
<reference evidence="20" key="1">
    <citation type="submission" date="2020-12" db="EMBL/GenBank/DDBJ databases">
        <title>Metabolic potential, ecology and presence of endohyphal bacteria is reflected in genomic diversity of Mucoromycotina.</title>
        <authorList>
            <person name="Muszewska A."/>
            <person name="Okrasinska A."/>
            <person name="Steczkiewicz K."/>
            <person name="Drgas O."/>
            <person name="Orlowska M."/>
            <person name="Perlinska-Lenart U."/>
            <person name="Aleksandrzak-Piekarczyk T."/>
            <person name="Szatraj K."/>
            <person name="Zielenkiewicz U."/>
            <person name="Pilsyk S."/>
            <person name="Malc E."/>
            <person name="Mieczkowski P."/>
            <person name="Kruszewska J.S."/>
            <person name="Biernat P."/>
            <person name="Pawlowska J."/>
        </authorList>
    </citation>
    <scope>NUCLEOTIDE SEQUENCE</scope>
    <source>
        <strain evidence="20">WA0000017839</strain>
    </source>
</reference>
<keyword evidence="9" id="KW-0851">Voltage-gated channel</keyword>
<keyword evidence="10 18" id="KW-1133">Transmembrane helix</keyword>
<keyword evidence="2" id="KW-0813">Transport</keyword>
<dbReference type="InterPro" id="IPR005821">
    <property type="entry name" value="Ion_trans_dom"/>
</dbReference>
<dbReference type="PANTHER" id="PTHR45628:SF7">
    <property type="entry name" value="VOLTAGE-DEPENDENT CALCIUM CHANNEL TYPE A SUBUNIT ALPHA-1"/>
    <property type="match status" value="1"/>
</dbReference>
<feature type="compositionally biased region" description="Polar residues" evidence="17">
    <location>
        <begin position="76"/>
        <end position="88"/>
    </location>
</feature>
<dbReference type="GO" id="GO:0005509">
    <property type="term" value="F:calcium ion binding"/>
    <property type="evidence" value="ECO:0007669"/>
    <property type="project" value="InterPro"/>
</dbReference>
<evidence type="ECO:0000259" key="19">
    <source>
        <dbReference type="PROSITE" id="PS50222"/>
    </source>
</evidence>
<dbReference type="GO" id="GO:0005891">
    <property type="term" value="C:voltage-gated calcium channel complex"/>
    <property type="evidence" value="ECO:0007669"/>
    <property type="project" value="TreeGrafter"/>
</dbReference>
<feature type="transmembrane region" description="Helical" evidence="18">
    <location>
        <begin position="1189"/>
        <end position="1207"/>
    </location>
</feature>
<keyword evidence="8" id="KW-0106">Calcium</keyword>
<evidence type="ECO:0000256" key="17">
    <source>
        <dbReference type="SAM" id="MobiDB-lite"/>
    </source>
</evidence>
<feature type="transmembrane region" description="Helical" evidence="18">
    <location>
        <begin position="863"/>
        <end position="885"/>
    </location>
</feature>
<feature type="region of interest" description="Disordered" evidence="17">
    <location>
        <begin position="1"/>
        <end position="36"/>
    </location>
</feature>
<keyword evidence="21" id="KW-1185">Reference proteome</keyword>
<name>A0A8H7UZI6_9FUNG</name>
<feature type="transmembrane region" description="Helical" evidence="18">
    <location>
        <begin position="776"/>
        <end position="798"/>
    </location>
</feature>
<keyword evidence="12 18" id="KW-0472">Membrane</keyword>
<evidence type="ECO:0000256" key="15">
    <source>
        <dbReference type="ARBA" id="ARBA00061395"/>
    </source>
</evidence>
<feature type="compositionally biased region" description="Low complexity" evidence="17">
    <location>
        <begin position="139"/>
        <end position="167"/>
    </location>
</feature>
<dbReference type="PANTHER" id="PTHR45628">
    <property type="entry name" value="VOLTAGE-DEPENDENT CALCIUM CHANNEL TYPE A SUBUNIT ALPHA-1"/>
    <property type="match status" value="1"/>
</dbReference>
<feature type="transmembrane region" description="Helical" evidence="18">
    <location>
        <begin position="1227"/>
        <end position="1248"/>
    </location>
</feature>
<evidence type="ECO:0000256" key="4">
    <source>
        <dbReference type="ARBA" id="ARBA00022553"/>
    </source>
</evidence>
<dbReference type="PROSITE" id="PS50222">
    <property type="entry name" value="EF_HAND_2"/>
    <property type="match status" value="1"/>
</dbReference>
<feature type="domain" description="EF-hand" evidence="19">
    <location>
        <begin position="1736"/>
        <end position="1771"/>
    </location>
</feature>
<evidence type="ECO:0000256" key="6">
    <source>
        <dbReference type="ARBA" id="ARBA00022673"/>
    </source>
</evidence>
<comment type="similarity">
    <text evidence="15">Belongs to the calcium channel alpha-1 subunit (TC 1.A.1.11) family.</text>
</comment>
<evidence type="ECO:0000256" key="14">
    <source>
        <dbReference type="ARBA" id="ARBA00023303"/>
    </source>
</evidence>
<evidence type="ECO:0000256" key="18">
    <source>
        <dbReference type="SAM" id="Phobius"/>
    </source>
</evidence>
<feature type="transmembrane region" description="Helical" evidence="18">
    <location>
        <begin position="938"/>
        <end position="962"/>
    </location>
</feature>
<dbReference type="Gene3D" id="1.20.120.350">
    <property type="entry name" value="Voltage-gated potassium channels. Chain C"/>
    <property type="match status" value="3"/>
</dbReference>
<keyword evidence="6" id="KW-0107">Calcium channel</keyword>
<evidence type="ECO:0000256" key="5">
    <source>
        <dbReference type="ARBA" id="ARBA00022568"/>
    </source>
</evidence>
<feature type="transmembrane region" description="Helical" evidence="18">
    <location>
        <begin position="492"/>
        <end position="508"/>
    </location>
</feature>
<feature type="transmembrane region" description="Helical" evidence="18">
    <location>
        <begin position="1404"/>
        <end position="1425"/>
    </location>
</feature>
<feature type="transmembrane region" description="Helical" evidence="18">
    <location>
        <begin position="460"/>
        <end position="480"/>
    </location>
</feature>
<feature type="compositionally biased region" description="Basic and acidic residues" evidence="17">
    <location>
        <begin position="118"/>
        <end position="131"/>
    </location>
</feature>
<feature type="transmembrane region" description="Helical" evidence="18">
    <location>
        <begin position="1514"/>
        <end position="1534"/>
    </location>
</feature>
<comment type="subcellular location">
    <subcellularLocation>
        <location evidence="1">Cell membrane</location>
        <topology evidence="1">Multi-pass membrane protein</topology>
    </subcellularLocation>
</comment>
<keyword evidence="4" id="KW-0597">Phosphoprotein</keyword>
<evidence type="ECO:0000313" key="20">
    <source>
        <dbReference type="EMBL" id="KAG2197828.1"/>
    </source>
</evidence>
<feature type="transmembrane region" description="Helical" evidence="18">
    <location>
        <begin position="1546"/>
        <end position="1565"/>
    </location>
</feature>
<feature type="transmembrane region" description="Helical" evidence="18">
    <location>
        <begin position="648"/>
        <end position="671"/>
    </location>
</feature>
<dbReference type="Gene3D" id="1.10.238.10">
    <property type="entry name" value="EF-hand"/>
    <property type="match status" value="1"/>
</dbReference>
<evidence type="ECO:0000313" key="21">
    <source>
        <dbReference type="Proteomes" id="UP000603453"/>
    </source>
</evidence>
<dbReference type="Gene3D" id="1.10.287.70">
    <property type="match status" value="4"/>
</dbReference>
<evidence type="ECO:0000256" key="13">
    <source>
        <dbReference type="ARBA" id="ARBA00023180"/>
    </source>
</evidence>
<evidence type="ECO:0000256" key="8">
    <source>
        <dbReference type="ARBA" id="ARBA00022837"/>
    </source>
</evidence>
<feature type="transmembrane region" description="Helical" evidence="18">
    <location>
        <begin position="1269"/>
        <end position="1297"/>
    </location>
</feature>
<protein>
    <recommendedName>
        <fullName evidence="16">Calcium-channel protein CCH1</fullName>
    </recommendedName>
</protein>
<evidence type="ECO:0000256" key="1">
    <source>
        <dbReference type="ARBA" id="ARBA00004651"/>
    </source>
</evidence>
<proteinExistence type="inferred from homology"/>
<feature type="transmembrane region" description="Helical" evidence="18">
    <location>
        <begin position="1485"/>
        <end position="1502"/>
    </location>
</feature>
<keyword evidence="7 18" id="KW-0812">Transmembrane</keyword>
<dbReference type="OrthoDB" id="416585at2759"/>
<feature type="transmembrane region" description="Helical" evidence="18">
    <location>
        <begin position="610"/>
        <end position="628"/>
    </location>
</feature>
<dbReference type="GO" id="GO:0098703">
    <property type="term" value="P:calcium ion import across plasma membrane"/>
    <property type="evidence" value="ECO:0007669"/>
    <property type="project" value="TreeGrafter"/>
</dbReference>
<dbReference type="GO" id="GO:0008331">
    <property type="term" value="F:high voltage-gated calcium channel activity"/>
    <property type="evidence" value="ECO:0007669"/>
    <property type="project" value="TreeGrafter"/>
</dbReference>
<dbReference type="Pfam" id="PF00520">
    <property type="entry name" value="Ion_trans"/>
    <property type="match status" value="4"/>
</dbReference>
<evidence type="ECO:0000256" key="2">
    <source>
        <dbReference type="ARBA" id="ARBA00022448"/>
    </source>
</evidence>
<evidence type="ECO:0000256" key="12">
    <source>
        <dbReference type="ARBA" id="ARBA00023136"/>
    </source>
</evidence>
<keyword evidence="5" id="KW-0109">Calcium transport</keyword>
<feature type="region of interest" description="Disordered" evidence="17">
    <location>
        <begin position="1986"/>
        <end position="2012"/>
    </location>
</feature>
<keyword evidence="3" id="KW-1003">Cell membrane</keyword>
<feature type="transmembrane region" description="Helical" evidence="18">
    <location>
        <begin position="1691"/>
        <end position="1717"/>
    </location>
</feature>
<evidence type="ECO:0000256" key="10">
    <source>
        <dbReference type="ARBA" id="ARBA00022989"/>
    </source>
</evidence>
<evidence type="ECO:0000256" key="11">
    <source>
        <dbReference type="ARBA" id="ARBA00023065"/>
    </source>
</evidence>
<accession>A0A8H7UZI6</accession>
<feature type="transmembrane region" description="Helical" evidence="18">
    <location>
        <begin position="1606"/>
        <end position="1628"/>
    </location>
</feature>
<dbReference type="EMBL" id="JAEPRD010000121">
    <property type="protein sequence ID" value="KAG2197828.1"/>
    <property type="molecule type" value="Genomic_DNA"/>
</dbReference>
<dbReference type="InterPro" id="IPR050599">
    <property type="entry name" value="VDCC_alpha-1_subunit"/>
</dbReference>